<dbReference type="GO" id="GO:0046872">
    <property type="term" value="F:metal ion binding"/>
    <property type="evidence" value="ECO:0007669"/>
    <property type="project" value="UniProtKB-KW"/>
</dbReference>
<dbReference type="InterPro" id="IPR035892">
    <property type="entry name" value="C2_domain_sf"/>
</dbReference>
<dbReference type="PANTHER" id="PTHR46502:SF14">
    <property type="entry name" value="CALCIUM-DEPENDENT LIPID-BINDING (CALB DOMAIN) FAMILY PROTEIN"/>
    <property type="match status" value="1"/>
</dbReference>
<proteinExistence type="predicted"/>
<dbReference type="GeneID" id="110731752"/>
<dbReference type="PANTHER" id="PTHR46502">
    <property type="entry name" value="C2 DOMAIN-CONTAINING"/>
    <property type="match status" value="1"/>
</dbReference>
<reference evidence="4" key="1">
    <citation type="journal article" date="2017" name="Nature">
        <title>The genome of Chenopodium quinoa.</title>
        <authorList>
            <person name="Jarvis D.E."/>
            <person name="Ho Y.S."/>
            <person name="Lightfoot D.J."/>
            <person name="Schmoeckel S.M."/>
            <person name="Li B."/>
            <person name="Borm T.J.A."/>
            <person name="Ohyanagi H."/>
            <person name="Mineta K."/>
            <person name="Michell C.T."/>
            <person name="Saber N."/>
            <person name="Kharbatia N.M."/>
            <person name="Rupper R.R."/>
            <person name="Sharp A.R."/>
            <person name="Dally N."/>
            <person name="Boughton B.A."/>
            <person name="Woo Y.H."/>
            <person name="Gao G."/>
            <person name="Schijlen E.G.W.M."/>
            <person name="Guo X."/>
            <person name="Momin A.A."/>
            <person name="Negrao S."/>
            <person name="Al-Babili S."/>
            <person name="Gehring C."/>
            <person name="Roessner U."/>
            <person name="Jung C."/>
            <person name="Murphy K."/>
            <person name="Arold S.T."/>
            <person name="Gojobori T."/>
            <person name="van der Linden C.G."/>
            <person name="van Loo E.N."/>
            <person name="Jellen E.N."/>
            <person name="Maughan P.J."/>
            <person name="Tester M."/>
        </authorList>
    </citation>
    <scope>NUCLEOTIDE SEQUENCE [LARGE SCALE GENOMIC DNA]</scope>
    <source>
        <strain evidence="4">cv. PI 614886</strain>
    </source>
</reference>
<keyword evidence="5" id="KW-1185">Reference proteome</keyword>
<evidence type="ECO:0000256" key="2">
    <source>
        <dbReference type="ARBA" id="ARBA00022837"/>
    </source>
</evidence>
<dbReference type="Gramene" id="AUR62022560-RA">
    <property type="protein sequence ID" value="AUR62022560-RA:cds"/>
    <property type="gene ID" value="AUR62022560"/>
</dbReference>
<dbReference type="SMR" id="A0A803M2W2"/>
<dbReference type="KEGG" id="cqi:110731752"/>
<evidence type="ECO:0000259" key="3">
    <source>
        <dbReference type="PROSITE" id="PS50004"/>
    </source>
</evidence>
<dbReference type="Pfam" id="PF00168">
    <property type="entry name" value="C2"/>
    <property type="match status" value="1"/>
</dbReference>
<dbReference type="SUPFAM" id="SSF49562">
    <property type="entry name" value="C2 domain (Calcium/lipid-binding domain, CaLB)"/>
    <property type="match status" value="1"/>
</dbReference>
<feature type="domain" description="C2" evidence="3">
    <location>
        <begin position="1"/>
        <end position="110"/>
    </location>
</feature>
<dbReference type="Gene3D" id="2.60.40.150">
    <property type="entry name" value="C2 domain"/>
    <property type="match status" value="1"/>
</dbReference>
<dbReference type="AlphaFoldDB" id="A0A803M2W2"/>
<dbReference type="PROSITE" id="PS50004">
    <property type="entry name" value="C2"/>
    <property type="match status" value="1"/>
</dbReference>
<dbReference type="EnsemblPlants" id="AUR62022560-RA">
    <property type="protein sequence ID" value="AUR62022560-RA:cds"/>
    <property type="gene ID" value="AUR62022560"/>
</dbReference>
<dbReference type="Proteomes" id="UP000596660">
    <property type="component" value="Unplaced"/>
</dbReference>
<keyword evidence="1" id="KW-0479">Metal-binding</keyword>
<gene>
    <name evidence="4" type="primary">LOC110731752</name>
</gene>
<reference evidence="4" key="2">
    <citation type="submission" date="2021-03" db="UniProtKB">
        <authorList>
            <consortium name="EnsemblPlants"/>
        </authorList>
    </citation>
    <scope>IDENTIFICATION</scope>
</reference>
<dbReference type="KEGG" id="cqi:110731472"/>
<evidence type="ECO:0000313" key="5">
    <source>
        <dbReference type="Proteomes" id="UP000596660"/>
    </source>
</evidence>
<dbReference type="OMA" id="STERWGK"/>
<accession>A0A803M2U2</accession>
<sequence length="179" mass="20631">MEGGILEVLVVNAEGIKPRNLFGKPAYYVVIQCGTEVRRSKATRGYHHEAFWNQKFEFDFSFSEWKNLTHLEISIMDDESFNDTGFVGRSMIFLGGIIEEGNDRGIVELHPSAYNVVHEDTTYEGEIKIGLKFEAYKEGHKATKEETVQVTKAGHDVYRSLFRVLKISWWRVLFPFGPY</sequence>
<dbReference type="EnsemblPlants" id="AUR62022540-RA">
    <property type="protein sequence ID" value="AUR62022540-RA:cds"/>
    <property type="gene ID" value="AUR62022540"/>
</dbReference>
<accession>A0A803M2W2</accession>
<organism evidence="4 5">
    <name type="scientific">Chenopodium quinoa</name>
    <name type="common">Quinoa</name>
    <dbReference type="NCBI Taxonomy" id="63459"/>
    <lineage>
        <taxon>Eukaryota</taxon>
        <taxon>Viridiplantae</taxon>
        <taxon>Streptophyta</taxon>
        <taxon>Embryophyta</taxon>
        <taxon>Tracheophyta</taxon>
        <taxon>Spermatophyta</taxon>
        <taxon>Magnoliopsida</taxon>
        <taxon>eudicotyledons</taxon>
        <taxon>Gunneridae</taxon>
        <taxon>Pentapetalae</taxon>
        <taxon>Caryophyllales</taxon>
        <taxon>Chenopodiaceae</taxon>
        <taxon>Chenopodioideae</taxon>
        <taxon>Atripliceae</taxon>
        <taxon>Chenopodium</taxon>
    </lineage>
</organism>
<name>A0A803M2W2_CHEQI</name>
<evidence type="ECO:0000313" key="4">
    <source>
        <dbReference type="EnsemblPlants" id="AUR62022560-RA:cds"/>
    </source>
</evidence>
<dbReference type="Gramene" id="AUR62022540-RA">
    <property type="protein sequence ID" value="AUR62022540-RA:cds"/>
    <property type="gene ID" value="AUR62022540"/>
</dbReference>
<keyword evidence="2" id="KW-0106">Calcium</keyword>
<protein>
    <recommendedName>
        <fullName evidence="3">C2 domain-containing protein</fullName>
    </recommendedName>
</protein>
<dbReference type="OrthoDB" id="195679at2759"/>
<dbReference type="InterPro" id="IPR000008">
    <property type="entry name" value="C2_dom"/>
</dbReference>
<dbReference type="SMART" id="SM00239">
    <property type="entry name" value="C2"/>
    <property type="match status" value="1"/>
</dbReference>
<dbReference type="RefSeq" id="XP_021767342.1">
    <property type="nucleotide sequence ID" value="XM_021911650.1"/>
</dbReference>
<evidence type="ECO:0000256" key="1">
    <source>
        <dbReference type="ARBA" id="ARBA00022723"/>
    </source>
</evidence>